<keyword evidence="3" id="KW-0238">DNA-binding</keyword>
<reference evidence="11 12" key="1">
    <citation type="submission" date="2023-10" db="EMBL/GenBank/DDBJ databases">
        <title>Chromosome-scale genome assembly provides insights into flower coloration mechanisms of Canna indica.</title>
        <authorList>
            <person name="Li C."/>
        </authorList>
    </citation>
    <scope>NUCLEOTIDE SEQUENCE [LARGE SCALE GENOMIC DNA]</scope>
    <source>
        <tissue evidence="11">Flower</tissue>
    </source>
</reference>
<name>A0AAQ3Q9U6_9LILI</name>
<dbReference type="FunFam" id="1.10.10.60:FF:000009">
    <property type="entry name" value="transcription factor MYB1R1"/>
    <property type="match status" value="1"/>
</dbReference>
<dbReference type="AlphaFoldDB" id="A0AAQ3Q9U6"/>
<proteinExistence type="predicted"/>
<accession>A0AAQ3Q9U6</accession>
<dbReference type="PANTHER" id="PTHR44042:SF41">
    <property type="entry name" value="DUPLICATED HOMEODOMAIN-LIKE SUPERFAMILY PROTEIN-RELATED"/>
    <property type="match status" value="1"/>
</dbReference>
<evidence type="ECO:0000259" key="9">
    <source>
        <dbReference type="PROSITE" id="PS51293"/>
    </source>
</evidence>
<feature type="domain" description="Myb-like" evidence="8">
    <location>
        <begin position="7"/>
        <end position="53"/>
    </location>
</feature>
<dbReference type="GO" id="GO:0003677">
    <property type="term" value="F:DNA binding"/>
    <property type="evidence" value="ECO:0007669"/>
    <property type="project" value="UniProtKB-KW"/>
</dbReference>
<gene>
    <name evidence="11" type="ORF">Cni_G13438</name>
</gene>
<feature type="domain" description="Myb-like" evidence="8">
    <location>
        <begin position="101"/>
        <end position="153"/>
    </location>
</feature>
<dbReference type="GO" id="GO:0009744">
    <property type="term" value="P:response to sucrose"/>
    <property type="evidence" value="ECO:0007669"/>
    <property type="project" value="UniProtKB-ARBA"/>
</dbReference>
<evidence type="ECO:0000256" key="2">
    <source>
        <dbReference type="ARBA" id="ARBA00023015"/>
    </source>
</evidence>
<comment type="subcellular location">
    <subcellularLocation>
        <location evidence="1">Nucleus</location>
    </subcellularLocation>
</comment>
<feature type="domain" description="HTH myb-type" evidence="10">
    <location>
        <begin position="101"/>
        <end position="157"/>
    </location>
</feature>
<dbReference type="NCBIfam" id="TIGR01557">
    <property type="entry name" value="myb_SHAQKYF"/>
    <property type="match status" value="1"/>
</dbReference>
<sequence length="189" mass="21358">MAGPWIWTPDENKIFEVALANFGEDTPDRWDKVAACVPGKTAADVISHYLRLLADLHEIETGRPPCYPSYSPPCFSLERSDKQHIYGFNASQQLYATAGPKHDRKGVPWTIEEHKLFLVGLNKYGKGDWRNISRHFVATRTPTQVASHAQKYFIRMKAEGKDKRRSSIHDITTAYLSVDLPSSSTSHIS</sequence>
<evidence type="ECO:0000256" key="3">
    <source>
        <dbReference type="ARBA" id="ARBA00023125"/>
    </source>
</evidence>
<protein>
    <recommendedName>
        <fullName evidence="6">Transcription factor MYBS1</fullName>
    </recommendedName>
    <alternativeName>
        <fullName evidence="7">Myb-related protein S1</fullName>
    </alternativeName>
</protein>
<dbReference type="InterPro" id="IPR001005">
    <property type="entry name" value="SANT/Myb"/>
</dbReference>
<dbReference type="GO" id="GO:0009739">
    <property type="term" value="P:response to gibberellin"/>
    <property type="evidence" value="ECO:0007669"/>
    <property type="project" value="UniProtKB-ARBA"/>
</dbReference>
<evidence type="ECO:0000259" key="10">
    <source>
        <dbReference type="PROSITE" id="PS51294"/>
    </source>
</evidence>
<dbReference type="PANTHER" id="PTHR44042">
    <property type="entry name" value="DUPLICATED HOMEODOMAIN-LIKE SUPERFAMILY PROTEIN-RELATED"/>
    <property type="match status" value="1"/>
</dbReference>
<dbReference type="InterPro" id="IPR017930">
    <property type="entry name" value="Myb_dom"/>
</dbReference>
<evidence type="ECO:0000313" key="11">
    <source>
        <dbReference type="EMBL" id="WOL04716.1"/>
    </source>
</evidence>
<evidence type="ECO:0000259" key="8">
    <source>
        <dbReference type="PROSITE" id="PS50090"/>
    </source>
</evidence>
<keyword evidence="2" id="KW-0805">Transcription regulation</keyword>
<dbReference type="PROSITE" id="PS51294">
    <property type="entry name" value="HTH_MYB"/>
    <property type="match status" value="1"/>
</dbReference>
<keyword evidence="12" id="KW-1185">Reference proteome</keyword>
<dbReference type="SMART" id="SM00717">
    <property type="entry name" value="SANT"/>
    <property type="match status" value="2"/>
</dbReference>
<keyword evidence="5" id="KW-0539">Nucleus</keyword>
<dbReference type="PROSITE" id="PS51293">
    <property type="entry name" value="SANT"/>
    <property type="match status" value="1"/>
</dbReference>
<dbReference type="Pfam" id="PF00249">
    <property type="entry name" value="Myb_DNA-binding"/>
    <property type="match status" value="2"/>
</dbReference>
<dbReference type="CDD" id="cd00167">
    <property type="entry name" value="SANT"/>
    <property type="match status" value="2"/>
</dbReference>
<evidence type="ECO:0000313" key="12">
    <source>
        <dbReference type="Proteomes" id="UP001327560"/>
    </source>
</evidence>
<organism evidence="11 12">
    <name type="scientific">Canna indica</name>
    <name type="common">Indian-shot</name>
    <dbReference type="NCBI Taxonomy" id="4628"/>
    <lineage>
        <taxon>Eukaryota</taxon>
        <taxon>Viridiplantae</taxon>
        <taxon>Streptophyta</taxon>
        <taxon>Embryophyta</taxon>
        <taxon>Tracheophyta</taxon>
        <taxon>Spermatophyta</taxon>
        <taxon>Magnoliopsida</taxon>
        <taxon>Liliopsida</taxon>
        <taxon>Zingiberales</taxon>
        <taxon>Cannaceae</taxon>
        <taxon>Canna</taxon>
    </lineage>
</organism>
<dbReference type="EMBL" id="CP136893">
    <property type="protein sequence ID" value="WOL04716.1"/>
    <property type="molecule type" value="Genomic_DNA"/>
</dbReference>
<dbReference type="PROSITE" id="PS50090">
    <property type="entry name" value="MYB_LIKE"/>
    <property type="match status" value="2"/>
</dbReference>
<dbReference type="Gene3D" id="1.10.10.60">
    <property type="entry name" value="Homeodomain-like"/>
    <property type="match status" value="2"/>
</dbReference>
<feature type="domain" description="SANT" evidence="9">
    <location>
        <begin position="109"/>
        <end position="157"/>
    </location>
</feature>
<keyword evidence="4" id="KW-0804">Transcription</keyword>
<dbReference type="SUPFAM" id="SSF46689">
    <property type="entry name" value="Homeodomain-like"/>
    <property type="match status" value="2"/>
</dbReference>
<dbReference type="InterPro" id="IPR006447">
    <property type="entry name" value="Myb_dom_plants"/>
</dbReference>
<dbReference type="InterPro" id="IPR017884">
    <property type="entry name" value="SANT_dom"/>
</dbReference>
<dbReference type="Proteomes" id="UP001327560">
    <property type="component" value="Chromosome 4"/>
</dbReference>
<evidence type="ECO:0000256" key="5">
    <source>
        <dbReference type="ARBA" id="ARBA00023242"/>
    </source>
</evidence>
<dbReference type="InterPro" id="IPR009057">
    <property type="entry name" value="Homeodomain-like_sf"/>
</dbReference>
<evidence type="ECO:0000256" key="4">
    <source>
        <dbReference type="ARBA" id="ARBA00023163"/>
    </source>
</evidence>
<evidence type="ECO:0000256" key="6">
    <source>
        <dbReference type="ARBA" id="ARBA00068153"/>
    </source>
</evidence>
<evidence type="ECO:0000256" key="7">
    <source>
        <dbReference type="ARBA" id="ARBA00076145"/>
    </source>
</evidence>
<dbReference type="GO" id="GO:0005634">
    <property type="term" value="C:nucleus"/>
    <property type="evidence" value="ECO:0007669"/>
    <property type="project" value="UniProtKB-SubCell"/>
</dbReference>
<evidence type="ECO:0000256" key="1">
    <source>
        <dbReference type="ARBA" id="ARBA00004123"/>
    </source>
</evidence>
<dbReference type="FunFam" id="1.10.10.60:FF:000154">
    <property type="entry name" value="Transcription factor SRM1"/>
    <property type="match status" value="1"/>
</dbReference>